<dbReference type="InterPro" id="IPR050975">
    <property type="entry name" value="Sleep_regulator"/>
</dbReference>
<dbReference type="InterPro" id="IPR045860">
    <property type="entry name" value="Snake_toxin-like_sf"/>
</dbReference>
<dbReference type="AlphaFoldDB" id="A0A1I7ZB47"/>
<accession>A0A1I7ZB47</accession>
<evidence type="ECO:0000256" key="2">
    <source>
        <dbReference type="ARBA" id="ARBA00023180"/>
    </source>
</evidence>
<dbReference type="GO" id="GO:0030431">
    <property type="term" value="P:sleep"/>
    <property type="evidence" value="ECO:0007669"/>
    <property type="project" value="InterPro"/>
</dbReference>
<feature type="signal peptide" evidence="3">
    <location>
        <begin position="1"/>
        <end position="22"/>
    </location>
</feature>
<evidence type="ECO:0000256" key="1">
    <source>
        <dbReference type="ARBA" id="ARBA00022729"/>
    </source>
</evidence>
<dbReference type="CDD" id="cd00117">
    <property type="entry name" value="TFP"/>
    <property type="match status" value="1"/>
</dbReference>
<feature type="chain" id="PRO_5009313203" evidence="3">
    <location>
        <begin position="23"/>
        <end position="139"/>
    </location>
</feature>
<dbReference type="PANTHER" id="PTHR33562">
    <property type="entry name" value="ATILLA, ISOFORM B-RELATED-RELATED"/>
    <property type="match status" value="1"/>
</dbReference>
<organism evidence="4 5">
    <name type="scientific">Steinernema glaseri</name>
    <dbReference type="NCBI Taxonomy" id="37863"/>
    <lineage>
        <taxon>Eukaryota</taxon>
        <taxon>Metazoa</taxon>
        <taxon>Ecdysozoa</taxon>
        <taxon>Nematoda</taxon>
        <taxon>Chromadorea</taxon>
        <taxon>Rhabditida</taxon>
        <taxon>Tylenchina</taxon>
        <taxon>Panagrolaimomorpha</taxon>
        <taxon>Strongyloidoidea</taxon>
        <taxon>Steinernematidae</taxon>
        <taxon>Steinernema</taxon>
    </lineage>
</organism>
<dbReference type="WBParaSite" id="L893_g24735.t1">
    <property type="protein sequence ID" value="L893_g24735.t1"/>
    <property type="gene ID" value="L893_g24735"/>
</dbReference>
<keyword evidence="4" id="KW-1185">Reference proteome</keyword>
<protein>
    <submittedName>
        <fullName evidence="5">Protein quiver</fullName>
    </submittedName>
</protein>
<dbReference type="SUPFAM" id="SSF57302">
    <property type="entry name" value="Snake toxin-like"/>
    <property type="match status" value="1"/>
</dbReference>
<dbReference type="Proteomes" id="UP000095287">
    <property type="component" value="Unplaced"/>
</dbReference>
<evidence type="ECO:0000313" key="5">
    <source>
        <dbReference type="WBParaSite" id="L893_g24735.t1"/>
    </source>
</evidence>
<reference evidence="5" key="1">
    <citation type="submission" date="2016-11" db="UniProtKB">
        <authorList>
            <consortium name="WormBaseParasite"/>
        </authorList>
    </citation>
    <scope>IDENTIFICATION</scope>
</reference>
<keyword evidence="1 3" id="KW-0732">Signal</keyword>
<dbReference type="Pfam" id="PF17064">
    <property type="entry name" value="QVR"/>
    <property type="match status" value="1"/>
</dbReference>
<evidence type="ECO:0000256" key="3">
    <source>
        <dbReference type="SAM" id="SignalP"/>
    </source>
</evidence>
<dbReference type="GO" id="GO:0032222">
    <property type="term" value="P:regulation of synaptic transmission, cholinergic"/>
    <property type="evidence" value="ECO:0007669"/>
    <property type="project" value="InterPro"/>
</dbReference>
<proteinExistence type="predicted"/>
<dbReference type="PANTHER" id="PTHR33562:SF2">
    <property type="entry name" value="PROTEIN QUIVER"/>
    <property type="match status" value="1"/>
</dbReference>
<evidence type="ECO:0000313" key="4">
    <source>
        <dbReference type="Proteomes" id="UP000095287"/>
    </source>
</evidence>
<name>A0A1I7ZB47_9BILA</name>
<keyword evidence="2" id="KW-0325">Glycoprotein</keyword>
<sequence length="139" mass="15092">MSARNLLIALSVFVALIPDAEAITCYECTSGQGQDCKYSGTTCSYGLFGCMKMTMYSGGVDKLGNFYNEESKIVSMARGCTFLPIGGVDACQQTVFAGYRLVTCYCFSDYCNSSKGWDRSYVLLLAALCLSSFVGRILL</sequence>
<dbReference type="InterPro" id="IPR031424">
    <property type="entry name" value="QVR-like"/>
</dbReference>